<organism evidence="10 11">
    <name type="scientific">Phocaeicola vulgatus str. 3975 RP4</name>
    <dbReference type="NCBI Taxonomy" id="1339352"/>
    <lineage>
        <taxon>Bacteria</taxon>
        <taxon>Pseudomonadati</taxon>
        <taxon>Bacteroidota</taxon>
        <taxon>Bacteroidia</taxon>
        <taxon>Bacteroidales</taxon>
        <taxon>Bacteroidaceae</taxon>
        <taxon>Phocaeicola</taxon>
    </lineage>
</organism>
<dbReference type="Gene3D" id="2.40.10.120">
    <property type="match status" value="1"/>
</dbReference>
<evidence type="ECO:0000313" key="11">
    <source>
        <dbReference type="Proteomes" id="UP000027661"/>
    </source>
</evidence>
<evidence type="ECO:0000256" key="8">
    <source>
        <dbReference type="PIRSR" id="PIRSR611782-2"/>
    </source>
</evidence>
<dbReference type="SUPFAM" id="SSF50494">
    <property type="entry name" value="Trypsin-like serine proteases"/>
    <property type="match status" value="1"/>
</dbReference>
<dbReference type="PANTHER" id="PTHR22939:SF129">
    <property type="entry name" value="SERINE PROTEASE HTRA2, MITOCHONDRIAL"/>
    <property type="match status" value="1"/>
</dbReference>
<feature type="binding site" evidence="8">
    <location>
        <position position="171"/>
    </location>
    <ligand>
        <name>substrate</name>
    </ligand>
</feature>
<dbReference type="InterPro" id="IPR011782">
    <property type="entry name" value="Pept_S1C_Do"/>
</dbReference>
<dbReference type="PANTHER" id="PTHR22939">
    <property type="entry name" value="SERINE PROTEASE FAMILY S1C HTRA-RELATED"/>
    <property type="match status" value="1"/>
</dbReference>
<evidence type="ECO:0000256" key="4">
    <source>
        <dbReference type="ARBA" id="ARBA00022737"/>
    </source>
</evidence>
<dbReference type="GO" id="GO:0004252">
    <property type="term" value="F:serine-type endopeptidase activity"/>
    <property type="evidence" value="ECO:0007669"/>
    <property type="project" value="InterPro"/>
</dbReference>
<dbReference type="GO" id="GO:0006508">
    <property type="term" value="P:proteolysis"/>
    <property type="evidence" value="ECO:0007669"/>
    <property type="project" value="UniProtKB-KW"/>
</dbReference>
<evidence type="ECO:0000256" key="7">
    <source>
        <dbReference type="PIRSR" id="PIRSR611782-1"/>
    </source>
</evidence>
<keyword evidence="6" id="KW-0720">Serine protease</keyword>
<dbReference type="SUPFAM" id="SSF50156">
    <property type="entry name" value="PDZ domain-like"/>
    <property type="match status" value="2"/>
</dbReference>
<dbReference type="Proteomes" id="UP000027661">
    <property type="component" value="Unassembled WGS sequence"/>
</dbReference>
<feature type="binding site" evidence="8">
    <location>
        <position position="141"/>
    </location>
    <ligand>
        <name>substrate</name>
    </ligand>
</feature>
<dbReference type="Pfam" id="PF13180">
    <property type="entry name" value="PDZ_2"/>
    <property type="match status" value="1"/>
</dbReference>
<dbReference type="Pfam" id="PF13365">
    <property type="entry name" value="Trypsin_2"/>
    <property type="match status" value="1"/>
</dbReference>
<evidence type="ECO:0000256" key="5">
    <source>
        <dbReference type="ARBA" id="ARBA00022801"/>
    </source>
</evidence>
<dbReference type="EMBL" id="JNHM01000150">
    <property type="protein sequence ID" value="KDS44938.1"/>
    <property type="molecule type" value="Genomic_DNA"/>
</dbReference>
<comment type="similarity">
    <text evidence="1">Belongs to the peptidase S1C family.</text>
</comment>
<dbReference type="PROSITE" id="PS50106">
    <property type="entry name" value="PDZ"/>
    <property type="match status" value="1"/>
</dbReference>
<evidence type="ECO:0000259" key="9">
    <source>
        <dbReference type="PROSITE" id="PS50106"/>
    </source>
</evidence>
<dbReference type="AlphaFoldDB" id="A0A069SBT4"/>
<dbReference type="InterPro" id="IPR036034">
    <property type="entry name" value="PDZ_sf"/>
</dbReference>
<dbReference type="SMART" id="SM00228">
    <property type="entry name" value="PDZ"/>
    <property type="match status" value="2"/>
</dbReference>
<dbReference type="MEROPS" id="S01.453"/>
<keyword evidence="5 10" id="KW-0378">Hydrolase</keyword>
<keyword evidence="4" id="KW-0677">Repeat</keyword>
<name>A0A069SBT4_PHOVU</name>
<dbReference type="EC" id="3.4.21.-" evidence="10"/>
<dbReference type="RefSeq" id="WP_005843252.1">
    <property type="nucleotide sequence ID" value="NZ_JNHM01000150.1"/>
</dbReference>
<dbReference type="PATRIC" id="fig|1339352.3.peg.3908"/>
<reference evidence="10 11" key="1">
    <citation type="submission" date="2014-04" db="EMBL/GenBank/DDBJ databases">
        <authorList>
            <person name="Sears C."/>
            <person name="Carroll K."/>
            <person name="Sack B.R."/>
            <person name="Qadri F."/>
            <person name="Myers L.L."/>
            <person name="Chung G.-T."/>
            <person name="Escheverria P."/>
            <person name="Fraser C.M."/>
            <person name="Sadzewicz L."/>
            <person name="Shefchek K.A."/>
            <person name="Tallon L."/>
            <person name="Das S.P."/>
            <person name="Daugherty S."/>
            <person name="Mongodin E.F."/>
        </authorList>
    </citation>
    <scope>NUCLEOTIDE SEQUENCE [LARGE SCALE GENOMIC DNA]</scope>
    <source>
        <strain evidence="10 11">3975 RP4</strain>
    </source>
</reference>
<dbReference type="InterPro" id="IPR009003">
    <property type="entry name" value="Peptidase_S1_PA"/>
</dbReference>
<keyword evidence="2" id="KW-0645">Protease</keyword>
<evidence type="ECO:0000256" key="1">
    <source>
        <dbReference type="ARBA" id="ARBA00010541"/>
    </source>
</evidence>
<gene>
    <name evidence="10" type="ORF">M099_4163</name>
</gene>
<keyword evidence="3" id="KW-0732">Signal</keyword>
<protein>
    <submittedName>
        <fullName evidence="10">Peptidase Do family protein</fullName>
        <ecNumber evidence="10">3.4.21.-</ecNumber>
    </submittedName>
</protein>
<dbReference type="Pfam" id="PF12812">
    <property type="entry name" value="PDZ_1"/>
    <property type="match status" value="1"/>
</dbReference>
<dbReference type="InterPro" id="IPR025926">
    <property type="entry name" value="PDZ-like_dom"/>
</dbReference>
<comment type="caution">
    <text evidence="10">The sequence shown here is derived from an EMBL/GenBank/DDBJ whole genome shotgun (WGS) entry which is preliminary data.</text>
</comment>
<feature type="binding site" evidence="8">
    <location>
        <begin position="301"/>
        <end position="305"/>
    </location>
    <ligand>
        <name>substrate</name>
    </ligand>
</feature>
<evidence type="ECO:0000256" key="2">
    <source>
        <dbReference type="ARBA" id="ARBA00022670"/>
    </source>
</evidence>
<feature type="active site" description="Charge relay system" evidence="7">
    <location>
        <position position="141"/>
    </location>
</feature>
<evidence type="ECO:0000313" key="10">
    <source>
        <dbReference type="EMBL" id="KDS44938.1"/>
    </source>
</evidence>
<dbReference type="GeneID" id="5303700"/>
<dbReference type="PRINTS" id="PR00834">
    <property type="entry name" value="PROTEASES2C"/>
</dbReference>
<evidence type="ECO:0000256" key="3">
    <source>
        <dbReference type="ARBA" id="ARBA00022729"/>
    </source>
</evidence>
<evidence type="ECO:0000256" key="6">
    <source>
        <dbReference type="ARBA" id="ARBA00022825"/>
    </source>
</evidence>
<dbReference type="InterPro" id="IPR001940">
    <property type="entry name" value="Peptidase_S1C"/>
</dbReference>
<dbReference type="Gene3D" id="2.30.42.10">
    <property type="match status" value="2"/>
</dbReference>
<feature type="active site" description="Charge relay system" evidence="7">
    <location>
        <position position="246"/>
    </location>
</feature>
<feature type="domain" description="PDZ" evidence="9">
    <location>
        <begin position="331"/>
        <end position="388"/>
    </location>
</feature>
<accession>A0A069SBT4</accession>
<proteinExistence type="inferred from homology"/>
<feature type="active site" description="Charge relay system" evidence="7">
    <location>
        <position position="171"/>
    </location>
</feature>
<feature type="binding site" evidence="8">
    <location>
        <begin position="244"/>
        <end position="246"/>
    </location>
    <ligand>
        <name>substrate</name>
    </ligand>
</feature>
<sequence length="507" mass="53836">MKQATKMVLGAAAIVAVSAGVAGVTAYSMLKPEPNKSVAFNDVFQQNPNTRLAALDATQMQPVDLTQAAENSVHAVVHIKSTQESKTQTVTVRDPFYDFFGDIFGNGRGGGQQRQVQTPERVGFGSGVIISKDGYIVTNNHVIDNADVISVKLNDGREYKGRVIGTDPSTDLALVKIEADELPTIPVGNSEALKVGEWVLAVGNPFNMTSTVTAGIVSAKARSLGVYNNGVESFIQTDAAINQGNSGGALVNARGELVGINSVLYSPTGAYSGYGFAIPTSIMTKVIADLKEYGTVQRAVLGIKGTPINDDQQMMPEEIKKKVKELGATDGVLIAEIIEGGSAAGNLEVDDVIIGIDGKRVKNFAELQEGLAKHRPGDKVTVKVLRDKKEKDIEMTLKNAQGTTKVVKSAGMDILGAAFREVPQELKRQLNLGYGVEVTGVTDGKMKAAGIRKGFIILKANGQPVKSVNDLEDVLKAATQSPDQVLFLSGMFPSGKRANYAVDLTQE</sequence>
<dbReference type="NCBIfam" id="TIGR02037">
    <property type="entry name" value="degP_htrA_DO"/>
    <property type="match status" value="1"/>
</dbReference>
<dbReference type="InterPro" id="IPR001478">
    <property type="entry name" value="PDZ"/>
</dbReference>